<proteinExistence type="predicted"/>
<dbReference type="Pfam" id="PF00330">
    <property type="entry name" value="Aconitase"/>
    <property type="match status" value="1"/>
</dbReference>
<dbReference type="GO" id="GO:0051536">
    <property type="term" value="F:iron-sulfur cluster binding"/>
    <property type="evidence" value="ECO:0007669"/>
    <property type="project" value="UniProtKB-KW"/>
</dbReference>
<protein>
    <submittedName>
        <fullName evidence="6">3-isopropylmalate dehydratase large subunit, chloroplastic</fullName>
    </submittedName>
</protein>
<dbReference type="PANTHER" id="PTHR43822:SF2">
    <property type="entry name" value="HOMOACONITASE, MITOCHONDRIAL"/>
    <property type="match status" value="1"/>
</dbReference>
<dbReference type="AlphaFoldDB" id="A0A371EB68"/>
<keyword evidence="4" id="KW-0456">Lyase</keyword>
<evidence type="ECO:0000259" key="5">
    <source>
        <dbReference type="Pfam" id="PF00330"/>
    </source>
</evidence>
<evidence type="ECO:0000256" key="4">
    <source>
        <dbReference type="ARBA" id="ARBA00023239"/>
    </source>
</evidence>
<keyword evidence="3" id="KW-0411">Iron-sulfur</keyword>
<dbReference type="GO" id="GO:0016829">
    <property type="term" value="F:lyase activity"/>
    <property type="evidence" value="ECO:0007669"/>
    <property type="project" value="UniProtKB-KW"/>
</dbReference>
<dbReference type="SUPFAM" id="SSF53732">
    <property type="entry name" value="Aconitase iron-sulfur domain"/>
    <property type="match status" value="1"/>
</dbReference>
<keyword evidence="2" id="KW-0408">Iron</keyword>
<dbReference type="InterPro" id="IPR050067">
    <property type="entry name" value="IPM_dehydratase_rel_enz"/>
</dbReference>
<evidence type="ECO:0000313" key="7">
    <source>
        <dbReference type="Proteomes" id="UP000257109"/>
    </source>
</evidence>
<dbReference type="Proteomes" id="UP000257109">
    <property type="component" value="Unassembled WGS sequence"/>
</dbReference>
<dbReference type="PANTHER" id="PTHR43822">
    <property type="entry name" value="HOMOACONITASE, MITOCHONDRIAL-RELATED"/>
    <property type="match status" value="1"/>
</dbReference>
<dbReference type="InterPro" id="IPR015931">
    <property type="entry name" value="Acnase/IPM_dHydase_lsu_aba_1/3"/>
</dbReference>
<accession>A0A371EB68</accession>
<evidence type="ECO:0000256" key="2">
    <source>
        <dbReference type="ARBA" id="ARBA00023004"/>
    </source>
</evidence>
<dbReference type="Gene3D" id="3.30.499.10">
    <property type="entry name" value="Aconitase, domain 3"/>
    <property type="match status" value="1"/>
</dbReference>
<name>A0A371EB68_MUCPR</name>
<reference evidence="6" key="1">
    <citation type="submission" date="2018-05" db="EMBL/GenBank/DDBJ databases">
        <title>Draft genome of Mucuna pruriens seed.</title>
        <authorList>
            <person name="Nnadi N.E."/>
            <person name="Vos R."/>
            <person name="Hasami M.H."/>
            <person name="Devisetty U.K."/>
            <person name="Aguiy J.C."/>
        </authorList>
    </citation>
    <scope>NUCLEOTIDE SEQUENCE [LARGE SCALE GENOMIC DNA]</scope>
    <source>
        <strain evidence="6">JCA_2017</strain>
    </source>
</reference>
<feature type="domain" description="Aconitase/3-isopropylmalate dehydratase large subunit alpha/beta/alpha" evidence="5">
    <location>
        <begin position="76"/>
        <end position="225"/>
    </location>
</feature>
<gene>
    <name evidence="6" type="primary">IIL1</name>
    <name evidence="6" type="ORF">CR513_58319</name>
</gene>
<dbReference type="GO" id="GO:0043436">
    <property type="term" value="P:oxoacid metabolic process"/>
    <property type="evidence" value="ECO:0007669"/>
    <property type="project" value="UniProtKB-ARBA"/>
</dbReference>
<keyword evidence="7" id="KW-1185">Reference proteome</keyword>
<dbReference type="InterPro" id="IPR036008">
    <property type="entry name" value="Aconitase_4Fe-4S_dom"/>
</dbReference>
<dbReference type="InterPro" id="IPR001030">
    <property type="entry name" value="Acoase/IPM_deHydtase_lsu_aba"/>
</dbReference>
<dbReference type="GO" id="GO:0046872">
    <property type="term" value="F:metal ion binding"/>
    <property type="evidence" value="ECO:0007669"/>
    <property type="project" value="UniProtKB-KW"/>
</dbReference>
<organism evidence="6 7">
    <name type="scientific">Mucuna pruriens</name>
    <name type="common">Velvet bean</name>
    <name type="synonym">Dolichos pruriens</name>
    <dbReference type="NCBI Taxonomy" id="157652"/>
    <lineage>
        <taxon>Eukaryota</taxon>
        <taxon>Viridiplantae</taxon>
        <taxon>Streptophyta</taxon>
        <taxon>Embryophyta</taxon>
        <taxon>Tracheophyta</taxon>
        <taxon>Spermatophyta</taxon>
        <taxon>Magnoliopsida</taxon>
        <taxon>eudicotyledons</taxon>
        <taxon>Gunneridae</taxon>
        <taxon>Pentapetalae</taxon>
        <taxon>rosids</taxon>
        <taxon>fabids</taxon>
        <taxon>Fabales</taxon>
        <taxon>Fabaceae</taxon>
        <taxon>Papilionoideae</taxon>
        <taxon>50 kb inversion clade</taxon>
        <taxon>NPAAA clade</taxon>
        <taxon>indigoferoid/millettioid clade</taxon>
        <taxon>Phaseoleae</taxon>
        <taxon>Mucuna</taxon>
    </lineage>
</organism>
<dbReference type="STRING" id="157652.A0A371EB68"/>
<sequence length="245" mass="27086">MASSLLSPSFTSFLSTKKDLSLSNFSSQRCLKAVPRRIRCAVAAPQRQPSTTGSVRTAMTMTEKIMARASEKAQLSPGDNVWVNVDILMTHDVCGPGSFGIFKREFGQNAKVWDREKVVIIPDHYIFTSDERANRNVDILRDFCHEQNIKYFYDIKDLSNFKANPDYKGVCHVALAQEGHCRPGEVLLGTDSHTCTAGAFGQFATGIGNTDAGFVLGTGKLLLKVILCFTKVYDVVVTILCFFLL</sequence>
<dbReference type="EMBL" id="QJKJ01014995">
    <property type="protein sequence ID" value="RDX63273.1"/>
    <property type="molecule type" value="Genomic_DNA"/>
</dbReference>
<comment type="caution">
    <text evidence="6">The sequence shown here is derived from an EMBL/GenBank/DDBJ whole genome shotgun (WGS) entry which is preliminary data.</text>
</comment>
<evidence type="ECO:0000256" key="1">
    <source>
        <dbReference type="ARBA" id="ARBA00022723"/>
    </source>
</evidence>
<evidence type="ECO:0000256" key="3">
    <source>
        <dbReference type="ARBA" id="ARBA00023014"/>
    </source>
</evidence>
<keyword evidence="1" id="KW-0479">Metal-binding</keyword>
<dbReference type="PRINTS" id="PR00415">
    <property type="entry name" value="ACONITASE"/>
</dbReference>
<evidence type="ECO:0000313" key="6">
    <source>
        <dbReference type="EMBL" id="RDX63273.1"/>
    </source>
</evidence>
<dbReference type="OrthoDB" id="2279155at2759"/>